<evidence type="ECO:0000259" key="3">
    <source>
        <dbReference type="Pfam" id="PF02563"/>
    </source>
</evidence>
<gene>
    <name evidence="5" type="ORF">FRZ67_17725</name>
</gene>
<sequence length="254" mass="28631">MRKNRISITMPCYVIYLFIVFLTASCINTKNVVYFNNLPDSLKIQLDKLPVPDKTVQVNDVLEITIGGENETTVHYIQTYITGQPVLKATVDIAGNIELPKVGKIHVAGLLQEAAKDAITNAYKEYLIDPIVQVKLSSFHYTILGEVKAPGIFDVEAEKITLFEAIGKAGDLTPYAERENIKIIRDVNGEREVITLNMLDKAILNSPDYYIQRYDIIYVEPKNIKQVNENIQRFTPYISIISGLLAIIVLITRN</sequence>
<keyword evidence="6" id="KW-1185">Reference proteome</keyword>
<dbReference type="KEGG" id="pgin:FRZ67_17725"/>
<dbReference type="AlphaFoldDB" id="A0A5B8VC25"/>
<evidence type="ECO:0000313" key="6">
    <source>
        <dbReference type="Proteomes" id="UP000321533"/>
    </source>
</evidence>
<dbReference type="PANTHER" id="PTHR33619">
    <property type="entry name" value="POLYSACCHARIDE EXPORT PROTEIN GFCE-RELATED"/>
    <property type="match status" value="1"/>
</dbReference>
<dbReference type="GO" id="GO:0015159">
    <property type="term" value="F:polysaccharide transmembrane transporter activity"/>
    <property type="evidence" value="ECO:0007669"/>
    <property type="project" value="InterPro"/>
</dbReference>
<keyword evidence="2" id="KW-0812">Transmembrane</keyword>
<keyword evidence="2" id="KW-0472">Membrane</keyword>
<dbReference type="InterPro" id="IPR003715">
    <property type="entry name" value="Poly_export_N"/>
</dbReference>
<keyword evidence="2" id="KW-1133">Transmembrane helix</keyword>
<name>A0A5B8VC25_9BACT</name>
<dbReference type="InterPro" id="IPR049712">
    <property type="entry name" value="Poly_export"/>
</dbReference>
<feature type="transmembrane region" description="Helical" evidence="2">
    <location>
        <begin position="234"/>
        <end position="252"/>
    </location>
</feature>
<dbReference type="Gene3D" id="3.30.1950.10">
    <property type="entry name" value="wza like domain"/>
    <property type="match status" value="1"/>
</dbReference>
<proteinExistence type="predicted"/>
<evidence type="ECO:0000313" key="5">
    <source>
        <dbReference type="EMBL" id="QEC69060.1"/>
    </source>
</evidence>
<dbReference type="Pfam" id="PF10531">
    <property type="entry name" value="SLBB"/>
    <property type="match status" value="1"/>
</dbReference>
<dbReference type="Gene3D" id="3.10.560.10">
    <property type="entry name" value="Outer membrane lipoprotein wza domain like"/>
    <property type="match status" value="1"/>
</dbReference>
<accession>A0A5B8VC25</accession>
<dbReference type="PROSITE" id="PS51257">
    <property type="entry name" value="PROKAR_LIPOPROTEIN"/>
    <property type="match status" value="1"/>
</dbReference>
<evidence type="ECO:0000256" key="2">
    <source>
        <dbReference type="SAM" id="Phobius"/>
    </source>
</evidence>
<dbReference type="Proteomes" id="UP000321533">
    <property type="component" value="Chromosome"/>
</dbReference>
<dbReference type="RefSeq" id="WP_147191734.1">
    <property type="nucleotide sequence ID" value="NZ_CP042435.1"/>
</dbReference>
<dbReference type="Pfam" id="PF02563">
    <property type="entry name" value="Poly_export"/>
    <property type="match status" value="1"/>
</dbReference>
<feature type="domain" description="Soluble ligand binding" evidence="4">
    <location>
        <begin position="142"/>
        <end position="193"/>
    </location>
</feature>
<organism evidence="5 6">
    <name type="scientific">Panacibacter ginsenosidivorans</name>
    <dbReference type="NCBI Taxonomy" id="1813871"/>
    <lineage>
        <taxon>Bacteria</taxon>
        <taxon>Pseudomonadati</taxon>
        <taxon>Bacteroidota</taxon>
        <taxon>Chitinophagia</taxon>
        <taxon>Chitinophagales</taxon>
        <taxon>Chitinophagaceae</taxon>
        <taxon>Panacibacter</taxon>
    </lineage>
</organism>
<dbReference type="OrthoDB" id="937431at2"/>
<dbReference type="InterPro" id="IPR019554">
    <property type="entry name" value="Soluble_ligand-bd"/>
</dbReference>
<evidence type="ECO:0000256" key="1">
    <source>
        <dbReference type="ARBA" id="ARBA00022729"/>
    </source>
</evidence>
<keyword evidence="1" id="KW-0732">Signal</keyword>
<reference evidence="5 6" key="1">
    <citation type="journal article" date="2016" name="Int. J. Syst. Evol. Microbiol.">
        <title>Panacibacter ginsenosidivorans gen. nov., sp. nov., with ginsenoside converting activity isolated from soil of a ginseng field.</title>
        <authorList>
            <person name="Siddiqi M.Z."/>
            <person name="Muhammad Shafi S."/>
            <person name="Choi K.D."/>
            <person name="Im W.T."/>
        </authorList>
    </citation>
    <scope>NUCLEOTIDE SEQUENCE [LARGE SCALE GENOMIC DNA]</scope>
    <source>
        <strain evidence="5 6">Gsoil1550</strain>
    </source>
</reference>
<dbReference type="PANTHER" id="PTHR33619:SF3">
    <property type="entry name" value="POLYSACCHARIDE EXPORT PROTEIN GFCE-RELATED"/>
    <property type="match status" value="1"/>
</dbReference>
<evidence type="ECO:0000259" key="4">
    <source>
        <dbReference type="Pfam" id="PF10531"/>
    </source>
</evidence>
<feature type="domain" description="Polysaccharide export protein N-terminal" evidence="3">
    <location>
        <begin position="52"/>
        <end position="136"/>
    </location>
</feature>
<protein>
    <submittedName>
        <fullName evidence="5">Polysaccharide export protein</fullName>
    </submittedName>
</protein>
<dbReference type="EMBL" id="CP042435">
    <property type="protein sequence ID" value="QEC69060.1"/>
    <property type="molecule type" value="Genomic_DNA"/>
</dbReference>